<protein>
    <recommendedName>
        <fullName evidence="5">MFS transporter</fullName>
    </recommendedName>
</protein>
<accession>A0ABP6RKC5</accession>
<proteinExistence type="predicted"/>
<dbReference type="EMBL" id="BAAAYK010000023">
    <property type="protein sequence ID" value="GAA3353812.1"/>
    <property type="molecule type" value="Genomic_DNA"/>
</dbReference>
<evidence type="ECO:0008006" key="5">
    <source>
        <dbReference type="Google" id="ProtNLM"/>
    </source>
</evidence>
<evidence type="ECO:0000256" key="2">
    <source>
        <dbReference type="SAM" id="Phobius"/>
    </source>
</evidence>
<dbReference type="Proteomes" id="UP001500483">
    <property type="component" value="Unassembled WGS sequence"/>
</dbReference>
<evidence type="ECO:0000313" key="4">
    <source>
        <dbReference type="Proteomes" id="UP001500483"/>
    </source>
</evidence>
<evidence type="ECO:0000256" key="1">
    <source>
        <dbReference type="SAM" id="MobiDB-lite"/>
    </source>
</evidence>
<feature type="transmembrane region" description="Helical" evidence="2">
    <location>
        <begin position="12"/>
        <end position="31"/>
    </location>
</feature>
<comment type="caution">
    <text evidence="3">The sequence shown here is derived from an EMBL/GenBank/DDBJ whole genome shotgun (WGS) entry which is preliminary data.</text>
</comment>
<dbReference type="RefSeq" id="WP_344924377.1">
    <property type="nucleotide sequence ID" value="NZ_BAAAYK010000023.1"/>
</dbReference>
<feature type="region of interest" description="Disordered" evidence="1">
    <location>
        <begin position="37"/>
        <end position="60"/>
    </location>
</feature>
<name>A0ABP6RKC5_9PSEU</name>
<keyword evidence="2" id="KW-1133">Transmembrane helix</keyword>
<sequence>MPLTAATYLASHLLSLLGNGIAAVALPLIVLQTTGARWAPRSSPGRPRSPPWWSACSAGS</sequence>
<keyword evidence="2" id="KW-0472">Membrane</keyword>
<keyword evidence="2" id="KW-0812">Transmembrane</keyword>
<reference evidence="4" key="1">
    <citation type="journal article" date="2019" name="Int. J. Syst. Evol. Microbiol.">
        <title>The Global Catalogue of Microorganisms (GCM) 10K type strain sequencing project: providing services to taxonomists for standard genome sequencing and annotation.</title>
        <authorList>
            <consortium name="The Broad Institute Genomics Platform"/>
            <consortium name="The Broad Institute Genome Sequencing Center for Infectious Disease"/>
            <person name="Wu L."/>
            <person name="Ma J."/>
        </authorList>
    </citation>
    <scope>NUCLEOTIDE SEQUENCE [LARGE SCALE GENOMIC DNA]</scope>
    <source>
        <strain evidence="4">JCM 9687</strain>
    </source>
</reference>
<evidence type="ECO:0000313" key="3">
    <source>
        <dbReference type="EMBL" id="GAA3353812.1"/>
    </source>
</evidence>
<gene>
    <name evidence="3" type="ORF">GCM10020366_08390</name>
</gene>
<organism evidence="3 4">
    <name type="scientific">Saccharopolyspora gregorii</name>
    <dbReference type="NCBI Taxonomy" id="33914"/>
    <lineage>
        <taxon>Bacteria</taxon>
        <taxon>Bacillati</taxon>
        <taxon>Actinomycetota</taxon>
        <taxon>Actinomycetes</taxon>
        <taxon>Pseudonocardiales</taxon>
        <taxon>Pseudonocardiaceae</taxon>
        <taxon>Saccharopolyspora</taxon>
    </lineage>
</organism>
<keyword evidence="4" id="KW-1185">Reference proteome</keyword>